<comment type="caution">
    <text evidence="1">The sequence shown here is derived from an EMBL/GenBank/DDBJ whole genome shotgun (WGS) entry which is preliminary data.</text>
</comment>
<accession>A0A1Y3QY61</accession>
<protein>
    <submittedName>
        <fullName evidence="1">Uncharacterized protein</fullName>
    </submittedName>
</protein>
<gene>
    <name evidence="1" type="ORF">B5G41_09300</name>
</gene>
<organism evidence="1 2">
    <name type="scientific">Alistipes onderdonkii</name>
    <dbReference type="NCBI Taxonomy" id="328813"/>
    <lineage>
        <taxon>Bacteria</taxon>
        <taxon>Pseudomonadati</taxon>
        <taxon>Bacteroidota</taxon>
        <taxon>Bacteroidia</taxon>
        <taxon>Bacteroidales</taxon>
        <taxon>Rikenellaceae</taxon>
        <taxon>Alistipes</taxon>
    </lineage>
</organism>
<dbReference type="Proteomes" id="UP000195772">
    <property type="component" value="Unassembled WGS sequence"/>
</dbReference>
<evidence type="ECO:0000313" key="1">
    <source>
        <dbReference type="EMBL" id="OUN03218.1"/>
    </source>
</evidence>
<name>A0A1Y3QY61_9BACT</name>
<dbReference type="AlphaFoldDB" id="A0A1Y3QY61"/>
<reference evidence="2" key="1">
    <citation type="submission" date="2017-04" db="EMBL/GenBank/DDBJ databases">
        <title>Function of individual gut microbiota members based on whole genome sequencing of pure cultures obtained from chicken caecum.</title>
        <authorList>
            <person name="Medvecky M."/>
            <person name="Cejkova D."/>
            <person name="Polansky O."/>
            <person name="Karasova D."/>
            <person name="Kubasova T."/>
            <person name="Cizek A."/>
            <person name="Rychlik I."/>
        </authorList>
    </citation>
    <scope>NUCLEOTIDE SEQUENCE [LARGE SCALE GENOMIC DNA]</scope>
    <source>
        <strain evidence="2">An90</strain>
    </source>
</reference>
<sequence>MDERTIRRVIKRLKDAGCLTVQTTIKEDADRGFIKRNSYYIKPEKSNYFFLDNSFFKRNYPAKIAGFLLLLKAICLNNTDTIQ</sequence>
<dbReference type="EMBL" id="NFHB01000005">
    <property type="protein sequence ID" value="OUN03218.1"/>
    <property type="molecule type" value="Genomic_DNA"/>
</dbReference>
<evidence type="ECO:0000313" key="2">
    <source>
        <dbReference type="Proteomes" id="UP000195772"/>
    </source>
</evidence>
<proteinExistence type="predicted"/>